<dbReference type="InterPro" id="IPR020846">
    <property type="entry name" value="MFS_dom"/>
</dbReference>
<evidence type="ECO:0000256" key="1">
    <source>
        <dbReference type="ARBA" id="ARBA00004651"/>
    </source>
</evidence>
<protein>
    <submittedName>
        <fullName evidence="7">MFS transporter</fullName>
    </submittedName>
</protein>
<keyword evidence="4 5" id="KW-0472">Membrane</keyword>
<name>A0A2N5J8M7_9BIFI</name>
<evidence type="ECO:0000313" key="7">
    <source>
        <dbReference type="EMBL" id="PLS30545.1"/>
    </source>
</evidence>
<evidence type="ECO:0000256" key="2">
    <source>
        <dbReference type="ARBA" id="ARBA00022692"/>
    </source>
</evidence>
<gene>
    <name evidence="7" type="ORF">Uis1B_1690</name>
</gene>
<dbReference type="AlphaFoldDB" id="A0A2N5J8M7"/>
<dbReference type="Pfam" id="PF07690">
    <property type="entry name" value="MFS_1"/>
    <property type="match status" value="2"/>
</dbReference>
<dbReference type="Proteomes" id="UP000235050">
    <property type="component" value="Unassembled WGS sequence"/>
</dbReference>
<comment type="caution">
    <text evidence="7">The sequence shown here is derived from an EMBL/GenBank/DDBJ whole genome shotgun (WGS) entry which is preliminary data.</text>
</comment>
<dbReference type="EMBL" id="NMWU01000029">
    <property type="protein sequence ID" value="PLS30545.1"/>
    <property type="molecule type" value="Genomic_DNA"/>
</dbReference>
<evidence type="ECO:0000256" key="4">
    <source>
        <dbReference type="ARBA" id="ARBA00023136"/>
    </source>
</evidence>
<feature type="transmembrane region" description="Helical" evidence="5">
    <location>
        <begin position="398"/>
        <end position="417"/>
    </location>
</feature>
<keyword evidence="2 5" id="KW-0812">Transmembrane</keyword>
<keyword evidence="3 5" id="KW-1133">Transmembrane helix</keyword>
<organism evidence="7 8">
    <name type="scientific">Bifidobacterium margollesii</name>
    <dbReference type="NCBI Taxonomy" id="2020964"/>
    <lineage>
        <taxon>Bacteria</taxon>
        <taxon>Bacillati</taxon>
        <taxon>Actinomycetota</taxon>
        <taxon>Actinomycetes</taxon>
        <taxon>Bifidobacteriales</taxon>
        <taxon>Bifidobacteriaceae</taxon>
        <taxon>Bifidobacterium</taxon>
    </lineage>
</organism>
<dbReference type="InterPro" id="IPR011701">
    <property type="entry name" value="MFS"/>
</dbReference>
<evidence type="ECO:0000313" key="8">
    <source>
        <dbReference type="Proteomes" id="UP000235050"/>
    </source>
</evidence>
<dbReference type="InterPro" id="IPR005829">
    <property type="entry name" value="Sugar_transporter_CS"/>
</dbReference>
<feature type="transmembrane region" description="Helical" evidence="5">
    <location>
        <begin position="276"/>
        <end position="297"/>
    </location>
</feature>
<feature type="domain" description="Major facilitator superfamily (MFS) profile" evidence="6">
    <location>
        <begin position="237"/>
        <end position="421"/>
    </location>
</feature>
<sequence>MSESETTGEWKALVTDDDQPKLPVRIGAALVIGVILWLAGYLGINAVLLPAKVVVLDAANKTNIIAVLATSGMIVATFANIIFGAASDLTRSRWGRRSPWIVVGSVASALSLVVVMKAANVAVLVVAWCVYQFFLNAIVAPLIAVLADRVAPRHRGTLTAFYAFGSAIGQYGGQLVAAQFLDKVDLGFIVLIGATLLSGPVAAVLLREPSSLNMPRQRFTKEMVLSHFSLPMHGARDYYLALFGKFMMQSSCYAVSGYQLYILTDYMNQDSASTSRYVSIVSMCMMVSALVVSLIAGPISDRIGRRKPPVIVASMLIAIGVFIPFVSNEPWTIVVYAVIAGIGVGAYNAVDQALNVEVLPDPATAAKDLGILNLANTGGQILGPVIAAMVINAVGYHLIFPIAAVIAGIGAVLIGLIRSVK</sequence>
<feature type="transmembrane region" description="Helical" evidence="5">
    <location>
        <begin position="125"/>
        <end position="147"/>
    </location>
</feature>
<evidence type="ECO:0000256" key="3">
    <source>
        <dbReference type="ARBA" id="ARBA00022989"/>
    </source>
</evidence>
<evidence type="ECO:0000259" key="6">
    <source>
        <dbReference type="PROSITE" id="PS50850"/>
    </source>
</evidence>
<dbReference type="SUPFAM" id="SSF103473">
    <property type="entry name" value="MFS general substrate transporter"/>
    <property type="match status" value="1"/>
</dbReference>
<dbReference type="OrthoDB" id="7584869at2"/>
<dbReference type="Gene3D" id="1.20.1250.20">
    <property type="entry name" value="MFS general substrate transporter like domains"/>
    <property type="match status" value="2"/>
</dbReference>
<dbReference type="PANTHER" id="PTHR23528">
    <property type="match status" value="1"/>
</dbReference>
<accession>A0A2N5J8M7</accession>
<proteinExistence type="predicted"/>
<dbReference type="InterPro" id="IPR036259">
    <property type="entry name" value="MFS_trans_sf"/>
</dbReference>
<feature type="transmembrane region" description="Helical" evidence="5">
    <location>
        <begin position="98"/>
        <end position="119"/>
    </location>
</feature>
<dbReference type="RefSeq" id="WP_101617451.1">
    <property type="nucleotide sequence ID" value="NZ_NMWU01000029.1"/>
</dbReference>
<comment type="subcellular location">
    <subcellularLocation>
        <location evidence="1">Cell membrane</location>
        <topology evidence="1">Multi-pass membrane protein</topology>
    </subcellularLocation>
</comment>
<dbReference type="GO" id="GO:0005886">
    <property type="term" value="C:plasma membrane"/>
    <property type="evidence" value="ECO:0007669"/>
    <property type="project" value="UniProtKB-SubCell"/>
</dbReference>
<feature type="transmembrane region" description="Helical" evidence="5">
    <location>
        <begin position="238"/>
        <end position="256"/>
    </location>
</feature>
<evidence type="ECO:0000256" key="5">
    <source>
        <dbReference type="SAM" id="Phobius"/>
    </source>
</evidence>
<feature type="transmembrane region" description="Helical" evidence="5">
    <location>
        <begin position="159"/>
        <end position="180"/>
    </location>
</feature>
<feature type="transmembrane region" description="Helical" evidence="5">
    <location>
        <begin position="186"/>
        <end position="206"/>
    </location>
</feature>
<feature type="transmembrane region" description="Helical" evidence="5">
    <location>
        <begin position="64"/>
        <end position="86"/>
    </location>
</feature>
<dbReference type="PANTHER" id="PTHR23528:SF1">
    <property type="entry name" value="MAJOR FACILITATOR SUPERFAMILY (MFS) PROFILE DOMAIN-CONTAINING PROTEIN"/>
    <property type="match status" value="1"/>
</dbReference>
<dbReference type="PROSITE" id="PS50850">
    <property type="entry name" value="MFS"/>
    <property type="match status" value="1"/>
</dbReference>
<feature type="transmembrane region" description="Helical" evidence="5">
    <location>
        <begin position="309"/>
        <end position="327"/>
    </location>
</feature>
<feature type="transmembrane region" description="Helical" evidence="5">
    <location>
        <begin position="333"/>
        <end position="350"/>
    </location>
</feature>
<feature type="transmembrane region" description="Helical" evidence="5">
    <location>
        <begin position="371"/>
        <end position="392"/>
    </location>
</feature>
<dbReference type="GO" id="GO:0022857">
    <property type="term" value="F:transmembrane transporter activity"/>
    <property type="evidence" value="ECO:0007669"/>
    <property type="project" value="InterPro"/>
</dbReference>
<keyword evidence="8" id="KW-1185">Reference proteome</keyword>
<reference evidence="7 8" key="1">
    <citation type="submission" date="2017-07" db="EMBL/GenBank/DDBJ databases">
        <title>Bifidobacterium novel species.</title>
        <authorList>
            <person name="Lugli G.A."/>
            <person name="Milani C."/>
            <person name="Duranti S."/>
            <person name="Mangifesta M."/>
        </authorList>
    </citation>
    <scope>NUCLEOTIDE SEQUENCE [LARGE SCALE GENOMIC DNA]</scope>
    <source>
        <strain evidence="8">Uis1B</strain>
    </source>
</reference>
<feature type="transmembrane region" description="Helical" evidence="5">
    <location>
        <begin position="26"/>
        <end position="44"/>
    </location>
</feature>
<dbReference type="PROSITE" id="PS00216">
    <property type="entry name" value="SUGAR_TRANSPORT_1"/>
    <property type="match status" value="1"/>
</dbReference>